<keyword evidence="1" id="KW-0676">Redox-active center</keyword>
<accession>A0A315ZIE1</accession>
<dbReference type="Proteomes" id="UP000245535">
    <property type="component" value="Unassembled WGS sequence"/>
</dbReference>
<keyword evidence="2" id="KW-0472">Membrane</keyword>
<reference evidence="4 5" key="1">
    <citation type="submission" date="2018-03" db="EMBL/GenBank/DDBJ databases">
        <title>Genomic Encyclopedia of Archaeal and Bacterial Type Strains, Phase II (KMG-II): from individual species to whole genera.</title>
        <authorList>
            <person name="Goeker M."/>
        </authorList>
    </citation>
    <scope>NUCLEOTIDE SEQUENCE [LARGE SCALE GENOMIC DNA]</scope>
    <source>
        <strain evidence="4 5">DSM 28229</strain>
    </source>
</reference>
<dbReference type="PROSITE" id="PS00194">
    <property type="entry name" value="THIOREDOXIN_1"/>
    <property type="match status" value="1"/>
</dbReference>
<dbReference type="InterPro" id="IPR017937">
    <property type="entry name" value="Thioredoxin_CS"/>
</dbReference>
<dbReference type="RefSeq" id="WP_109615974.1">
    <property type="nucleotide sequence ID" value="NZ_QGDO01000001.1"/>
</dbReference>
<keyword evidence="2" id="KW-0812">Transmembrane</keyword>
<dbReference type="GO" id="GO:0016491">
    <property type="term" value="F:oxidoreductase activity"/>
    <property type="evidence" value="ECO:0007669"/>
    <property type="project" value="InterPro"/>
</dbReference>
<evidence type="ECO:0000259" key="3">
    <source>
        <dbReference type="PROSITE" id="PS51352"/>
    </source>
</evidence>
<name>A0A315ZIE1_SEDFL</name>
<comment type="caution">
    <text evidence="4">The sequence shown here is derived from an EMBL/GenBank/DDBJ whole genome shotgun (WGS) entry which is preliminary data.</text>
</comment>
<sequence length="198" mass="22568">MEKKKKGKKDWKRELIEGGIWIILIGGLYFSGYHTEVIGIFQRLVLKTGILNAEASSENVAEASYDLNLLDLEGNISSLEEFRGKTILINVWATWCPPCVAEMPELQALYDDIHSEEIIFVMLSVDQDLEKLKKFINRKAYDFPIYRLAGPRPKVFESNVVPTTFVVSPQGQIVFRKEGIANYNTASFKEFITQLNSK</sequence>
<dbReference type="GO" id="GO:0016853">
    <property type="term" value="F:isomerase activity"/>
    <property type="evidence" value="ECO:0007669"/>
    <property type="project" value="UniProtKB-KW"/>
</dbReference>
<dbReference type="GO" id="GO:0016209">
    <property type="term" value="F:antioxidant activity"/>
    <property type="evidence" value="ECO:0007669"/>
    <property type="project" value="InterPro"/>
</dbReference>
<keyword evidence="2" id="KW-1133">Transmembrane helix</keyword>
<dbReference type="InterPro" id="IPR000866">
    <property type="entry name" value="AhpC/TSA"/>
</dbReference>
<keyword evidence="5" id="KW-1185">Reference proteome</keyword>
<gene>
    <name evidence="4" type="ORF">BC781_101855</name>
</gene>
<dbReference type="EMBL" id="QGDO01000001">
    <property type="protein sequence ID" value="PWJ44484.1"/>
    <property type="molecule type" value="Genomic_DNA"/>
</dbReference>
<evidence type="ECO:0000313" key="5">
    <source>
        <dbReference type="Proteomes" id="UP000245535"/>
    </source>
</evidence>
<evidence type="ECO:0000256" key="1">
    <source>
        <dbReference type="ARBA" id="ARBA00023284"/>
    </source>
</evidence>
<feature type="transmembrane region" description="Helical" evidence="2">
    <location>
        <begin position="20"/>
        <end position="41"/>
    </location>
</feature>
<dbReference type="AlphaFoldDB" id="A0A315ZIE1"/>
<evidence type="ECO:0000256" key="2">
    <source>
        <dbReference type="SAM" id="Phobius"/>
    </source>
</evidence>
<keyword evidence="4" id="KW-0413">Isomerase</keyword>
<evidence type="ECO:0000313" key="4">
    <source>
        <dbReference type="EMBL" id="PWJ44484.1"/>
    </source>
</evidence>
<dbReference type="SUPFAM" id="SSF52833">
    <property type="entry name" value="Thioredoxin-like"/>
    <property type="match status" value="1"/>
</dbReference>
<organism evidence="4 5">
    <name type="scientific">Sediminitomix flava</name>
    <dbReference type="NCBI Taxonomy" id="379075"/>
    <lineage>
        <taxon>Bacteria</taxon>
        <taxon>Pseudomonadati</taxon>
        <taxon>Bacteroidota</taxon>
        <taxon>Cytophagia</taxon>
        <taxon>Cytophagales</taxon>
        <taxon>Flammeovirgaceae</taxon>
        <taxon>Sediminitomix</taxon>
    </lineage>
</organism>
<proteinExistence type="predicted"/>
<dbReference type="CDD" id="cd02966">
    <property type="entry name" value="TlpA_like_family"/>
    <property type="match status" value="1"/>
</dbReference>
<dbReference type="InterPro" id="IPR013766">
    <property type="entry name" value="Thioredoxin_domain"/>
</dbReference>
<feature type="domain" description="Thioredoxin" evidence="3">
    <location>
        <begin position="58"/>
        <end position="197"/>
    </location>
</feature>
<dbReference type="Pfam" id="PF00578">
    <property type="entry name" value="AhpC-TSA"/>
    <property type="match status" value="1"/>
</dbReference>
<dbReference type="PANTHER" id="PTHR42852">
    <property type="entry name" value="THIOL:DISULFIDE INTERCHANGE PROTEIN DSBE"/>
    <property type="match status" value="1"/>
</dbReference>
<dbReference type="PROSITE" id="PS51352">
    <property type="entry name" value="THIOREDOXIN_2"/>
    <property type="match status" value="1"/>
</dbReference>
<dbReference type="PANTHER" id="PTHR42852:SF17">
    <property type="entry name" value="THIOREDOXIN-LIKE PROTEIN HI_1115"/>
    <property type="match status" value="1"/>
</dbReference>
<dbReference type="OrthoDB" id="6399635at2"/>
<protein>
    <submittedName>
        <fullName evidence="4">Thiol-disulfide isomerase/thioredoxin</fullName>
    </submittedName>
</protein>
<dbReference type="InterPro" id="IPR036249">
    <property type="entry name" value="Thioredoxin-like_sf"/>
</dbReference>
<dbReference type="InterPro" id="IPR050553">
    <property type="entry name" value="Thioredoxin_ResA/DsbE_sf"/>
</dbReference>
<dbReference type="Gene3D" id="3.40.30.10">
    <property type="entry name" value="Glutaredoxin"/>
    <property type="match status" value="1"/>
</dbReference>